<dbReference type="AlphaFoldDB" id="A0A1B6GY49"/>
<sequence length="288" mass="33020">MQQFHVKAQHVLINNTNLSPTGNSTLTQNQNCLPNSWSQTHVNDSWKNISSKDPRRETMNVSVPHGSIQNPEVGISSDQISHSFVNSNDSFTKSTENVYSGQCQIRSYNPPTLQTDPFRSPCYDGSSTPDPYRPDPYTLSLNENIEKDSLFNLKTTQRPQLMEAPLRPPLLETPQRATLMGNPHLEIPLHYSQDCTQRTTLSSQHIISNDNVYTPMYPVNQQFKTGDPRFRSMTNTYAAWGSDESLDRKLNHSQVQESSNSYYDRACEERRKYSNNYTWSREYSHSSQ</sequence>
<evidence type="ECO:0000256" key="1">
    <source>
        <dbReference type="SAM" id="MobiDB-lite"/>
    </source>
</evidence>
<protein>
    <submittedName>
        <fullName evidence="2">Uncharacterized protein</fullName>
    </submittedName>
</protein>
<proteinExistence type="predicted"/>
<evidence type="ECO:0000313" key="2">
    <source>
        <dbReference type="EMBL" id="JAS67331.1"/>
    </source>
</evidence>
<organism evidence="2">
    <name type="scientific">Cuerna arida</name>
    <dbReference type="NCBI Taxonomy" id="1464854"/>
    <lineage>
        <taxon>Eukaryota</taxon>
        <taxon>Metazoa</taxon>
        <taxon>Ecdysozoa</taxon>
        <taxon>Arthropoda</taxon>
        <taxon>Hexapoda</taxon>
        <taxon>Insecta</taxon>
        <taxon>Pterygota</taxon>
        <taxon>Neoptera</taxon>
        <taxon>Paraneoptera</taxon>
        <taxon>Hemiptera</taxon>
        <taxon>Auchenorrhyncha</taxon>
        <taxon>Membracoidea</taxon>
        <taxon>Cicadellidae</taxon>
        <taxon>Cicadellinae</taxon>
        <taxon>Proconiini</taxon>
        <taxon>Cuerna</taxon>
    </lineage>
</organism>
<dbReference type="EMBL" id="GECZ01002438">
    <property type="protein sequence ID" value="JAS67331.1"/>
    <property type="molecule type" value="Transcribed_RNA"/>
</dbReference>
<accession>A0A1B6GY49</accession>
<feature type="non-terminal residue" evidence="2">
    <location>
        <position position="288"/>
    </location>
</feature>
<feature type="region of interest" description="Disordered" evidence="1">
    <location>
        <begin position="43"/>
        <end position="73"/>
    </location>
</feature>
<name>A0A1B6GY49_9HEMI</name>
<gene>
    <name evidence="2" type="ORF">g.1931</name>
</gene>
<reference evidence="2" key="1">
    <citation type="submission" date="2015-11" db="EMBL/GenBank/DDBJ databases">
        <title>De novo transcriptome assembly of four potential Pierce s Disease insect vectors from Arizona vineyards.</title>
        <authorList>
            <person name="Tassone E.E."/>
        </authorList>
    </citation>
    <scope>NUCLEOTIDE SEQUENCE</scope>
</reference>